<dbReference type="PANTHER" id="PTHR12526:SF638">
    <property type="entry name" value="SPORE COAT PROTEIN SA"/>
    <property type="match status" value="1"/>
</dbReference>
<dbReference type="InterPro" id="IPR001296">
    <property type="entry name" value="Glyco_trans_1"/>
</dbReference>
<dbReference type="EMBL" id="JADKGY010000020">
    <property type="protein sequence ID" value="MBK9983485.1"/>
    <property type="molecule type" value="Genomic_DNA"/>
</dbReference>
<dbReference type="Pfam" id="PF00534">
    <property type="entry name" value="Glycos_transf_1"/>
    <property type="match status" value="1"/>
</dbReference>
<dbReference type="PANTHER" id="PTHR12526">
    <property type="entry name" value="GLYCOSYLTRANSFERASE"/>
    <property type="match status" value="1"/>
</dbReference>
<gene>
    <name evidence="3" type="ORF">IPP15_14050</name>
</gene>
<dbReference type="AlphaFoldDB" id="A0A9D7XPT2"/>
<organism evidence="3 4">
    <name type="scientific">Candidatus Opimibacter skivensis</name>
    <dbReference type="NCBI Taxonomy" id="2982028"/>
    <lineage>
        <taxon>Bacteria</taxon>
        <taxon>Pseudomonadati</taxon>
        <taxon>Bacteroidota</taxon>
        <taxon>Saprospiria</taxon>
        <taxon>Saprospirales</taxon>
        <taxon>Saprospiraceae</taxon>
        <taxon>Candidatus Opimibacter</taxon>
    </lineage>
</organism>
<dbReference type="InterPro" id="IPR028098">
    <property type="entry name" value="Glyco_trans_4-like_N"/>
</dbReference>
<evidence type="ECO:0000313" key="3">
    <source>
        <dbReference type="EMBL" id="MBK9983485.1"/>
    </source>
</evidence>
<sequence>MKAKRIIIVANTTWNIYNFRLNIIRKLIDEGHEVIVMAPVDKFIFYTETLPQVQHIPIRHLYRDSVNPFQDIRLFLEFVNLYKHYKPDLVLHYTVKPNIFGGFAARLLGIPSVAVVTGLGYSLIHEGWINRITRMLYKFSLPYHRKVIFENIDDKKLFEDEGLTLSSRSMSIKGCGVDTTAFSPNGDGRKEGLIIFTFIGRLLYDKGVKEFIEAAQLIKSNDHIRFWLVGEIDKENPSSIRNDDLMRWIRDPKIQYHGATDHIRKFIEQSDCIVLPSYREGMPRVIMEAMSMERPVITTDTAGCRETVDENINGYLVPVKNSKALAGAMNKFIALDTEARIKMGKAGRIKVMNEFDDRLIANHLYEALQNCWNGKK</sequence>
<dbReference type="SUPFAM" id="SSF53756">
    <property type="entry name" value="UDP-Glycosyltransferase/glycogen phosphorylase"/>
    <property type="match status" value="1"/>
</dbReference>
<comment type="caution">
    <text evidence="3">The sequence shown here is derived from an EMBL/GenBank/DDBJ whole genome shotgun (WGS) entry which is preliminary data.</text>
</comment>
<name>A0A9D7XPT2_9BACT</name>
<dbReference type="GO" id="GO:0016757">
    <property type="term" value="F:glycosyltransferase activity"/>
    <property type="evidence" value="ECO:0007669"/>
    <property type="project" value="InterPro"/>
</dbReference>
<evidence type="ECO:0000313" key="4">
    <source>
        <dbReference type="Proteomes" id="UP000808337"/>
    </source>
</evidence>
<accession>A0A9D7XPT2</accession>
<feature type="domain" description="Glycosyl transferase family 1" evidence="1">
    <location>
        <begin position="188"/>
        <end position="348"/>
    </location>
</feature>
<protein>
    <submittedName>
        <fullName evidence="3">Glycosyltransferase family 4 protein</fullName>
    </submittedName>
</protein>
<dbReference type="Gene3D" id="3.40.50.2000">
    <property type="entry name" value="Glycogen Phosphorylase B"/>
    <property type="match status" value="2"/>
</dbReference>
<evidence type="ECO:0000259" key="1">
    <source>
        <dbReference type="Pfam" id="PF00534"/>
    </source>
</evidence>
<dbReference type="Pfam" id="PF13439">
    <property type="entry name" value="Glyco_transf_4"/>
    <property type="match status" value="1"/>
</dbReference>
<evidence type="ECO:0000259" key="2">
    <source>
        <dbReference type="Pfam" id="PF13439"/>
    </source>
</evidence>
<dbReference type="Proteomes" id="UP000808337">
    <property type="component" value="Unassembled WGS sequence"/>
</dbReference>
<feature type="domain" description="Glycosyltransferase subfamily 4-like N-terminal" evidence="2">
    <location>
        <begin position="22"/>
        <end position="149"/>
    </location>
</feature>
<reference evidence="3 4" key="1">
    <citation type="submission" date="2020-10" db="EMBL/GenBank/DDBJ databases">
        <title>Connecting structure to function with the recovery of over 1000 high-quality activated sludge metagenome-assembled genomes encoding full-length rRNA genes using long-read sequencing.</title>
        <authorList>
            <person name="Singleton C.M."/>
            <person name="Petriglieri F."/>
            <person name="Kristensen J.M."/>
            <person name="Kirkegaard R.H."/>
            <person name="Michaelsen T.Y."/>
            <person name="Andersen M.H."/>
            <person name="Karst S.M."/>
            <person name="Dueholm M.S."/>
            <person name="Nielsen P.H."/>
            <person name="Albertsen M."/>
        </authorList>
    </citation>
    <scope>NUCLEOTIDE SEQUENCE [LARGE SCALE GENOMIC DNA]</scope>
    <source>
        <strain evidence="3">Ribe_18-Q3-R11-54_MAXAC.273</strain>
    </source>
</reference>
<dbReference type="CDD" id="cd03808">
    <property type="entry name" value="GT4_CapM-like"/>
    <property type="match status" value="1"/>
</dbReference>
<proteinExistence type="predicted"/>